<protein>
    <submittedName>
        <fullName evidence="2">Uncharacterized protein</fullName>
    </submittedName>
</protein>
<organism evidence="2 3">
    <name type="scientific">Solanum commersonii</name>
    <name type="common">Commerson's wild potato</name>
    <name type="synonym">Commerson's nightshade</name>
    <dbReference type="NCBI Taxonomy" id="4109"/>
    <lineage>
        <taxon>Eukaryota</taxon>
        <taxon>Viridiplantae</taxon>
        <taxon>Streptophyta</taxon>
        <taxon>Embryophyta</taxon>
        <taxon>Tracheophyta</taxon>
        <taxon>Spermatophyta</taxon>
        <taxon>Magnoliopsida</taxon>
        <taxon>eudicotyledons</taxon>
        <taxon>Gunneridae</taxon>
        <taxon>Pentapetalae</taxon>
        <taxon>asterids</taxon>
        <taxon>lamiids</taxon>
        <taxon>Solanales</taxon>
        <taxon>Solanaceae</taxon>
        <taxon>Solanoideae</taxon>
        <taxon>Solaneae</taxon>
        <taxon>Solanum</taxon>
    </lineage>
</organism>
<dbReference type="Proteomes" id="UP000824120">
    <property type="component" value="Chromosome 11"/>
</dbReference>
<evidence type="ECO:0000313" key="2">
    <source>
        <dbReference type="EMBL" id="KAG5575540.1"/>
    </source>
</evidence>
<proteinExistence type="predicted"/>
<keyword evidence="3" id="KW-1185">Reference proteome</keyword>
<evidence type="ECO:0000256" key="1">
    <source>
        <dbReference type="SAM" id="MobiDB-lite"/>
    </source>
</evidence>
<dbReference type="EMBL" id="JACXVP010000011">
    <property type="protein sequence ID" value="KAG5575540.1"/>
    <property type="molecule type" value="Genomic_DNA"/>
</dbReference>
<feature type="compositionally biased region" description="Basic and acidic residues" evidence="1">
    <location>
        <begin position="21"/>
        <end position="41"/>
    </location>
</feature>
<reference evidence="2 3" key="1">
    <citation type="submission" date="2020-09" db="EMBL/GenBank/DDBJ databases">
        <title>De no assembly of potato wild relative species, Solanum commersonii.</title>
        <authorList>
            <person name="Cho K."/>
        </authorList>
    </citation>
    <scope>NUCLEOTIDE SEQUENCE [LARGE SCALE GENOMIC DNA]</scope>
    <source>
        <strain evidence="2">LZ3.2</strain>
        <tissue evidence="2">Leaf</tissue>
    </source>
</reference>
<accession>A0A9J5WK19</accession>
<sequence>MECSGGKVWKKLTPSEEFLRQGNGEGKEVSLGEMGNRDQQKRKGMGIKTSKYVIKVSYQVAMEVCLRGTRFVERCYSF</sequence>
<feature type="region of interest" description="Disordered" evidence="1">
    <location>
        <begin position="21"/>
        <end position="44"/>
    </location>
</feature>
<gene>
    <name evidence="2" type="ORF">H5410_055674</name>
</gene>
<comment type="caution">
    <text evidence="2">The sequence shown here is derived from an EMBL/GenBank/DDBJ whole genome shotgun (WGS) entry which is preliminary data.</text>
</comment>
<name>A0A9J5WK19_SOLCO</name>
<dbReference type="AlphaFoldDB" id="A0A9J5WK19"/>
<evidence type="ECO:0000313" key="3">
    <source>
        <dbReference type="Proteomes" id="UP000824120"/>
    </source>
</evidence>